<dbReference type="EMBL" id="LAZR01008449">
    <property type="protein sequence ID" value="KKM78686.1"/>
    <property type="molecule type" value="Genomic_DNA"/>
</dbReference>
<evidence type="ECO:0000313" key="1">
    <source>
        <dbReference type="EMBL" id="KKM78686.1"/>
    </source>
</evidence>
<protein>
    <recommendedName>
        <fullName evidence="2">YkgJ family cysteine cluster protein</fullName>
    </recommendedName>
</protein>
<accession>A0A0F9KV70</accession>
<proteinExistence type="predicted"/>
<reference evidence="1" key="1">
    <citation type="journal article" date="2015" name="Nature">
        <title>Complex archaea that bridge the gap between prokaryotes and eukaryotes.</title>
        <authorList>
            <person name="Spang A."/>
            <person name="Saw J.H."/>
            <person name="Jorgensen S.L."/>
            <person name="Zaremba-Niedzwiedzka K."/>
            <person name="Martijn J."/>
            <person name="Lind A.E."/>
            <person name="van Eijk R."/>
            <person name="Schleper C."/>
            <person name="Guy L."/>
            <person name="Ettema T.J."/>
        </authorList>
    </citation>
    <scope>NUCLEOTIDE SEQUENCE</scope>
</reference>
<sequence>MKSLKERKMSCKCSKCIVACWQNPGWFGSIKEVEGAAELLNLSIEQFAEKYLIQEWWISKNKDILIPASRRDFSRMDDIQKKVFKEFPTLDETWKRERTINGKGFIVASWGHNLMSGYACIFLTKDNNCLIHESKPMECRELLACKKIRLDRKNLLPYWRRHQNWFDEISNKINNCK</sequence>
<name>A0A0F9KV70_9ZZZZ</name>
<comment type="caution">
    <text evidence="1">The sequence shown here is derived from an EMBL/GenBank/DDBJ whole genome shotgun (WGS) entry which is preliminary data.</text>
</comment>
<evidence type="ECO:0008006" key="2">
    <source>
        <dbReference type="Google" id="ProtNLM"/>
    </source>
</evidence>
<organism evidence="1">
    <name type="scientific">marine sediment metagenome</name>
    <dbReference type="NCBI Taxonomy" id="412755"/>
    <lineage>
        <taxon>unclassified sequences</taxon>
        <taxon>metagenomes</taxon>
        <taxon>ecological metagenomes</taxon>
    </lineage>
</organism>
<dbReference type="AlphaFoldDB" id="A0A0F9KV70"/>
<gene>
    <name evidence="1" type="ORF">LCGC14_1357350</name>
</gene>